<feature type="transmembrane region" description="Helical" evidence="7">
    <location>
        <begin position="612"/>
        <end position="640"/>
    </location>
</feature>
<dbReference type="InterPro" id="IPR023408">
    <property type="entry name" value="MscS_beta-dom_sf"/>
</dbReference>
<dbReference type="InterPro" id="IPR052702">
    <property type="entry name" value="MscS-like_channel"/>
</dbReference>
<evidence type="ECO:0000313" key="10">
    <source>
        <dbReference type="EMBL" id="KAA2238437.1"/>
    </source>
</evidence>
<dbReference type="Pfam" id="PF00924">
    <property type="entry name" value="MS_channel_2nd"/>
    <property type="match status" value="1"/>
</dbReference>
<evidence type="ECO:0000256" key="1">
    <source>
        <dbReference type="ARBA" id="ARBA00004651"/>
    </source>
</evidence>
<dbReference type="RefSeq" id="WP_149839618.1">
    <property type="nucleotide sequence ID" value="NZ_VUOC01000004.1"/>
</dbReference>
<comment type="subcellular location">
    <subcellularLocation>
        <location evidence="1">Cell membrane</location>
        <topology evidence="1">Multi-pass membrane protein</topology>
    </subcellularLocation>
</comment>
<evidence type="ECO:0000259" key="9">
    <source>
        <dbReference type="Pfam" id="PF00924"/>
    </source>
</evidence>
<organism evidence="10 11">
    <name type="scientific">Chitinophaga agrisoli</name>
    <dbReference type="NCBI Taxonomy" id="2607653"/>
    <lineage>
        <taxon>Bacteria</taxon>
        <taxon>Pseudomonadati</taxon>
        <taxon>Bacteroidota</taxon>
        <taxon>Chitinophagia</taxon>
        <taxon>Chitinophagales</taxon>
        <taxon>Chitinophagaceae</taxon>
        <taxon>Chitinophaga</taxon>
    </lineage>
</organism>
<dbReference type="PANTHER" id="PTHR30347:SF1">
    <property type="entry name" value="MECHANOSENSITIVE CHANNEL MSCK"/>
    <property type="match status" value="1"/>
</dbReference>
<feature type="transmembrane region" description="Helical" evidence="7">
    <location>
        <begin position="269"/>
        <end position="287"/>
    </location>
</feature>
<feature type="transmembrane region" description="Helical" evidence="7">
    <location>
        <begin position="385"/>
        <end position="405"/>
    </location>
</feature>
<dbReference type="Proteomes" id="UP000324611">
    <property type="component" value="Unassembled WGS sequence"/>
</dbReference>
<feature type="chain" id="PRO_5023008755" evidence="8">
    <location>
        <begin position="29"/>
        <end position="785"/>
    </location>
</feature>
<keyword evidence="11" id="KW-1185">Reference proteome</keyword>
<evidence type="ECO:0000256" key="3">
    <source>
        <dbReference type="ARBA" id="ARBA00022475"/>
    </source>
</evidence>
<evidence type="ECO:0000256" key="5">
    <source>
        <dbReference type="ARBA" id="ARBA00022989"/>
    </source>
</evidence>
<dbReference type="EMBL" id="VUOC01000004">
    <property type="protein sequence ID" value="KAA2238437.1"/>
    <property type="molecule type" value="Genomic_DNA"/>
</dbReference>
<dbReference type="GO" id="GO:0005886">
    <property type="term" value="C:plasma membrane"/>
    <property type="evidence" value="ECO:0007669"/>
    <property type="project" value="UniProtKB-SubCell"/>
</dbReference>
<feature type="domain" description="Mechanosensitive ion channel MscS" evidence="9">
    <location>
        <begin position="627"/>
        <end position="693"/>
    </location>
</feature>
<feature type="transmembrane region" description="Helical" evidence="7">
    <location>
        <begin position="358"/>
        <end position="379"/>
    </location>
</feature>
<dbReference type="AlphaFoldDB" id="A0A5B2VJK9"/>
<name>A0A5B2VJK9_9BACT</name>
<feature type="transmembrane region" description="Helical" evidence="7">
    <location>
        <begin position="448"/>
        <end position="469"/>
    </location>
</feature>
<feature type="transmembrane region" description="Helical" evidence="7">
    <location>
        <begin position="498"/>
        <end position="520"/>
    </location>
</feature>
<dbReference type="Gene3D" id="2.30.30.60">
    <property type="match status" value="1"/>
</dbReference>
<dbReference type="SUPFAM" id="SSF50182">
    <property type="entry name" value="Sm-like ribonucleoproteins"/>
    <property type="match status" value="1"/>
</dbReference>
<dbReference type="SUPFAM" id="SSF82861">
    <property type="entry name" value="Mechanosensitive channel protein MscS (YggB), transmembrane region"/>
    <property type="match status" value="1"/>
</dbReference>
<evidence type="ECO:0000256" key="8">
    <source>
        <dbReference type="SAM" id="SignalP"/>
    </source>
</evidence>
<feature type="signal peptide" evidence="8">
    <location>
        <begin position="1"/>
        <end position="28"/>
    </location>
</feature>
<sequence>MQKSISFQHHTFWVTLLCVCLAPLALSAQSIRPQRDSGSVNRGRPGFADSILQKIEHVQQTLTRINNVTEEGFNTDEIEQDLPDIQANVQIIQENLSLYSSVLNIKNLLMFQVLMGDMQQRLSDWRSSLFRYNKELVTMQLEMRNFGRDDVFQQLRKDTLLQQLYTDQLNDIKKNWRLARKSARANMAHITTLQANVSKNYFALVELQDNVRDRIRQTGMQSFGKEYNYLWQVADSNKTNVQLMELASKSYRGQRKMLGYYFREHQSNWFWLLLIAGVYFFWVFNAYRRIKRAGQLELLEEARFNYVNAVPVLAALVVALNMAPFFDLRPPSSYVEMMQFFLMLALTALFWRNWPRRLFYYWVAIVVFYLLFSFTNAVITPKLSTRLWLLALNMASVVFGWLLLPNVRPPMRKFTRMVVYIYIGLNLLAALCNVLGRISMAKIMGTAAIYSLVQVIALSVFTQMITEAFHVQMLSSRVAEGEKQLFNYQRIQAKLNQLLSFGVVTCWLIIFTTNLNIYNYFLRIVEHVLTAPHKIGSTRFTFWGIILLIAILYLANTLQKYIGYFFGETEEGFGAEISRKGSRLLMIRLCVLTVGFLLAIVATGLPLDKITIVLGALGVGIGLGLQNIVNNLISGIILIFERPLQLGDYVEIGENKGRVRDIGIRASRLITAQGAEIVVPNGDLLSGQLTNWTLTNNHIRVEMEFTISPTEKQEIARQVITQTLTGHQYVMNKMPVEILFISITDEACQLRVQCWINNIAAEHTVRSALLFDIYQALKGADVEVK</sequence>
<dbReference type="Gene3D" id="1.10.287.1260">
    <property type="match status" value="1"/>
</dbReference>
<dbReference type="InterPro" id="IPR011014">
    <property type="entry name" value="MscS_channel_TM-2"/>
</dbReference>
<evidence type="ECO:0000256" key="4">
    <source>
        <dbReference type="ARBA" id="ARBA00022692"/>
    </source>
</evidence>
<evidence type="ECO:0000256" key="7">
    <source>
        <dbReference type="SAM" id="Phobius"/>
    </source>
</evidence>
<dbReference type="InterPro" id="IPR010920">
    <property type="entry name" value="LSM_dom_sf"/>
</dbReference>
<feature type="transmembrane region" description="Helical" evidence="7">
    <location>
        <begin position="307"/>
        <end position="326"/>
    </location>
</feature>
<dbReference type="SUPFAM" id="SSF82689">
    <property type="entry name" value="Mechanosensitive channel protein MscS (YggB), C-terminal domain"/>
    <property type="match status" value="1"/>
</dbReference>
<reference evidence="10 11" key="1">
    <citation type="submission" date="2019-09" db="EMBL/GenBank/DDBJ databases">
        <title>Chitinophaga ginsengihumi sp. nov., isolated from soil of ginseng rhizosphere.</title>
        <authorList>
            <person name="Lee J."/>
        </authorList>
    </citation>
    <scope>NUCLEOTIDE SEQUENCE [LARGE SCALE GENOMIC DNA]</scope>
    <source>
        <strain evidence="10 11">BN140078</strain>
    </source>
</reference>
<protein>
    <submittedName>
        <fullName evidence="10">Mechanosensitive ion channel</fullName>
    </submittedName>
</protein>
<dbReference type="Gene3D" id="3.30.70.100">
    <property type="match status" value="1"/>
</dbReference>
<dbReference type="GO" id="GO:0008381">
    <property type="term" value="F:mechanosensitive monoatomic ion channel activity"/>
    <property type="evidence" value="ECO:0007669"/>
    <property type="project" value="UniProtKB-ARBA"/>
</dbReference>
<keyword evidence="4 7" id="KW-0812">Transmembrane</keyword>
<feature type="transmembrane region" description="Helical" evidence="7">
    <location>
        <begin position="585"/>
        <end position="606"/>
    </location>
</feature>
<feature type="transmembrane region" description="Helical" evidence="7">
    <location>
        <begin position="540"/>
        <end position="558"/>
    </location>
</feature>
<dbReference type="InterPro" id="IPR006685">
    <property type="entry name" value="MscS_channel_2nd"/>
</dbReference>
<proteinExistence type="inferred from homology"/>
<evidence type="ECO:0000256" key="2">
    <source>
        <dbReference type="ARBA" id="ARBA00008017"/>
    </source>
</evidence>
<gene>
    <name evidence="10" type="ORF">F0L74_19610</name>
</gene>
<keyword evidence="5 7" id="KW-1133">Transmembrane helix</keyword>
<dbReference type="InterPro" id="IPR011066">
    <property type="entry name" value="MscS_channel_C_sf"/>
</dbReference>
<evidence type="ECO:0000256" key="6">
    <source>
        <dbReference type="ARBA" id="ARBA00023136"/>
    </source>
</evidence>
<reference evidence="10 11" key="2">
    <citation type="submission" date="2019-09" db="EMBL/GenBank/DDBJ databases">
        <authorList>
            <person name="Jin C."/>
        </authorList>
    </citation>
    <scope>NUCLEOTIDE SEQUENCE [LARGE SCALE GENOMIC DNA]</scope>
    <source>
        <strain evidence="10 11">BN140078</strain>
    </source>
</reference>
<keyword evidence="6 7" id="KW-0472">Membrane</keyword>
<keyword evidence="3" id="KW-1003">Cell membrane</keyword>
<feature type="transmembrane region" description="Helical" evidence="7">
    <location>
        <begin position="332"/>
        <end position="351"/>
    </location>
</feature>
<evidence type="ECO:0000313" key="11">
    <source>
        <dbReference type="Proteomes" id="UP000324611"/>
    </source>
</evidence>
<dbReference type="PANTHER" id="PTHR30347">
    <property type="entry name" value="POTASSIUM CHANNEL RELATED"/>
    <property type="match status" value="1"/>
</dbReference>
<feature type="transmembrane region" description="Helical" evidence="7">
    <location>
        <begin position="417"/>
        <end position="436"/>
    </location>
</feature>
<keyword evidence="8" id="KW-0732">Signal</keyword>
<accession>A0A5B2VJK9</accession>
<comment type="caution">
    <text evidence="10">The sequence shown here is derived from an EMBL/GenBank/DDBJ whole genome shotgun (WGS) entry which is preliminary data.</text>
</comment>
<comment type="similarity">
    <text evidence="2">Belongs to the MscS (TC 1.A.23) family.</text>
</comment>